<dbReference type="HAMAP" id="MF_00147_B">
    <property type="entry name" value="TIM_B"/>
    <property type="match status" value="1"/>
</dbReference>
<dbReference type="GO" id="GO:0046166">
    <property type="term" value="P:glyceraldehyde-3-phosphate biosynthetic process"/>
    <property type="evidence" value="ECO:0007669"/>
    <property type="project" value="TreeGrafter"/>
</dbReference>
<evidence type="ECO:0000313" key="10">
    <source>
        <dbReference type="Proteomes" id="UP001139125"/>
    </source>
</evidence>
<name>A0A9X2L1H8_9BACT</name>
<keyword evidence="4 7" id="KW-0963">Cytoplasm</keyword>
<keyword evidence="10" id="KW-1185">Reference proteome</keyword>
<comment type="catalytic activity">
    <reaction evidence="7 8">
        <text>D-glyceraldehyde 3-phosphate = dihydroxyacetone phosphate</text>
        <dbReference type="Rhea" id="RHEA:18585"/>
        <dbReference type="ChEBI" id="CHEBI:57642"/>
        <dbReference type="ChEBI" id="CHEBI:59776"/>
        <dbReference type="EC" id="5.3.1.1"/>
    </reaction>
</comment>
<dbReference type="Gene3D" id="3.20.20.70">
    <property type="entry name" value="Aldolase class I"/>
    <property type="match status" value="1"/>
</dbReference>
<keyword evidence="5 7" id="KW-0324">Glycolysis</keyword>
<dbReference type="PROSITE" id="PS00171">
    <property type="entry name" value="TIM_1"/>
    <property type="match status" value="1"/>
</dbReference>
<comment type="subunit">
    <text evidence="7 8">Homodimer.</text>
</comment>
<evidence type="ECO:0000256" key="4">
    <source>
        <dbReference type="ARBA" id="ARBA00022490"/>
    </source>
</evidence>
<dbReference type="InterPro" id="IPR035990">
    <property type="entry name" value="TIM_sf"/>
</dbReference>
<reference evidence="9" key="1">
    <citation type="submission" date="2022-06" db="EMBL/GenBank/DDBJ databases">
        <title>Gracilimonas sp. CAU 1638 isolated from sea sediment.</title>
        <authorList>
            <person name="Kim W."/>
        </authorList>
    </citation>
    <scope>NUCLEOTIDE SEQUENCE</scope>
    <source>
        <strain evidence="9">CAU 1638</strain>
    </source>
</reference>
<feature type="active site" description="Proton acceptor" evidence="7">
    <location>
        <position position="168"/>
    </location>
</feature>
<dbReference type="GO" id="GO:0006094">
    <property type="term" value="P:gluconeogenesis"/>
    <property type="evidence" value="ECO:0007669"/>
    <property type="project" value="UniProtKB-UniRule"/>
</dbReference>
<feature type="binding site" evidence="7">
    <location>
        <position position="214"/>
    </location>
    <ligand>
        <name>substrate</name>
    </ligand>
</feature>
<dbReference type="InterPro" id="IPR022896">
    <property type="entry name" value="TrioseP_Isoase_bac/euk"/>
</dbReference>
<dbReference type="InterPro" id="IPR013785">
    <property type="entry name" value="Aldolase_TIM"/>
</dbReference>
<organism evidence="9 10">
    <name type="scientific">Gracilimonas sediminicola</name>
    <dbReference type="NCBI Taxonomy" id="2952158"/>
    <lineage>
        <taxon>Bacteria</taxon>
        <taxon>Pseudomonadati</taxon>
        <taxon>Balneolota</taxon>
        <taxon>Balneolia</taxon>
        <taxon>Balneolales</taxon>
        <taxon>Balneolaceae</taxon>
        <taxon>Gracilimonas</taxon>
    </lineage>
</organism>
<dbReference type="FunFam" id="3.20.20.70:FF:000016">
    <property type="entry name" value="Triosephosphate isomerase"/>
    <property type="match status" value="1"/>
</dbReference>
<gene>
    <name evidence="7 9" type="primary">tpiA</name>
    <name evidence="9" type="ORF">NM125_02675</name>
</gene>
<evidence type="ECO:0000256" key="2">
    <source>
        <dbReference type="ARBA" id="ARBA00007422"/>
    </source>
</evidence>
<comment type="function">
    <text evidence="7">Involved in the gluconeogenesis. Catalyzes stereospecifically the conversion of dihydroxyacetone phosphate (DHAP) to D-glyceraldehyde-3-phosphate (G3P).</text>
</comment>
<evidence type="ECO:0000256" key="3">
    <source>
        <dbReference type="ARBA" id="ARBA00022432"/>
    </source>
</evidence>
<dbReference type="PANTHER" id="PTHR21139:SF42">
    <property type="entry name" value="TRIOSEPHOSPHATE ISOMERASE"/>
    <property type="match status" value="1"/>
</dbReference>
<comment type="caution">
    <text evidence="9">The sequence shown here is derived from an EMBL/GenBank/DDBJ whole genome shotgun (WGS) entry which is preliminary data.</text>
</comment>
<comment type="similarity">
    <text evidence="2 7 8">Belongs to the triosephosphate isomerase family.</text>
</comment>
<dbReference type="Pfam" id="PF00121">
    <property type="entry name" value="TIM"/>
    <property type="match status" value="1"/>
</dbReference>
<dbReference type="PANTHER" id="PTHR21139">
    <property type="entry name" value="TRIOSEPHOSPHATE ISOMERASE"/>
    <property type="match status" value="1"/>
</dbReference>
<dbReference type="GO" id="GO:0004807">
    <property type="term" value="F:triose-phosphate isomerase activity"/>
    <property type="evidence" value="ECO:0007669"/>
    <property type="project" value="UniProtKB-UniRule"/>
</dbReference>
<feature type="binding site" evidence="7">
    <location>
        <begin position="9"/>
        <end position="11"/>
    </location>
    <ligand>
        <name>substrate</name>
    </ligand>
</feature>
<keyword evidence="3 7" id="KW-0312">Gluconeogenesis</keyword>
<protein>
    <recommendedName>
        <fullName evidence="7 8">Triosephosphate isomerase</fullName>
        <shortName evidence="7">TIM</shortName>
        <shortName evidence="7">TPI</shortName>
        <ecNumber evidence="7 8">5.3.1.1</ecNumber>
    </recommendedName>
    <alternativeName>
        <fullName evidence="7">Triose-phosphate isomerase</fullName>
    </alternativeName>
</protein>
<dbReference type="CDD" id="cd00311">
    <property type="entry name" value="TIM"/>
    <property type="match status" value="1"/>
</dbReference>
<dbReference type="GO" id="GO:0006096">
    <property type="term" value="P:glycolytic process"/>
    <property type="evidence" value="ECO:0007669"/>
    <property type="project" value="UniProtKB-UniRule"/>
</dbReference>
<dbReference type="EC" id="5.3.1.1" evidence="7 8"/>
<evidence type="ECO:0000256" key="6">
    <source>
        <dbReference type="ARBA" id="ARBA00023235"/>
    </source>
</evidence>
<comment type="pathway">
    <text evidence="7 8">Carbohydrate biosynthesis; gluconeogenesis.</text>
</comment>
<dbReference type="GO" id="GO:0019563">
    <property type="term" value="P:glycerol catabolic process"/>
    <property type="evidence" value="ECO:0007669"/>
    <property type="project" value="TreeGrafter"/>
</dbReference>
<feature type="active site" description="Electrophile" evidence="7">
    <location>
        <position position="96"/>
    </location>
</feature>
<keyword evidence="6 7" id="KW-0413">Isomerase</keyword>
<dbReference type="PROSITE" id="PS51440">
    <property type="entry name" value="TIM_2"/>
    <property type="match status" value="1"/>
</dbReference>
<dbReference type="SUPFAM" id="SSF51351">
    <property type="entry name" value="Triosephosphate isomerase (TIM)"/>
    <property type="match status" value="1"/>
</dbReference>
<evidence type="ECO:0000313" key="9">
    <source>
        <dbReference type="EMBL" id="MCP9290484.1"/>
    </source>
</evidence>
<evidence type="ECO:0000256" key="7">
    <source>
        <dbReference type="HAMAP-Rule" id="MF_00147"/>
    </source>
</evidence>
<dbReference type="Proteomes" id="UP001139125">
    <property type="component" value="Unassembled WGS sequence"/>
</dbReference>
<dbReference type="NCBIfam" id="TIGR00419">
    <property type="entry name" value="tim"/>
    <property type="match status" value="1"/>
</dbReference>
<evidence type="ECO:0000256" key="8">
    <source>
        <dbReference type="RuleBase" id="RU363013"/>
    </source>
</evidence>
<evidence type="ECO:0000256" key="5">
    <source>
        <dbReference type="ARBA" id="ARBA00023152"/>
    </source>
</evidence>
<accession>A0A9X2L1H8</accession>
<dbReference type="EMBL" id="JANDBC010000001">
    <property type="protein sequence ID" value="MCP9290484.1"/>
    <property type="molecule type" value="Genomic_DNA"/>
</dbReference>
<dbReference type="InterPro" id="IPR020861">
    <property type="entry name" value="Triosephosphate_isomerase_AS"/>
</dbReference>
<dbReference type="GO" id="GO:0005829">
    <property type="term" value="C:cytosol"/>
    <property type="evidence" value="ECO:0007669"/>
    <property type="project" value="TreeGrafter"/>
</dbReference>
<feature type="binding site" evidence="7">
    <location>
        <begin position="235"/>
        <end position="236"/>
    </location>
    <ligand>
        <name>substrate</name>
    </ligand>
</feature>
<comment type="subcellular location">
    <subcellularLocation>
        <location evidence="7 8">Cytoplasm</location>
    </subcellularLocation>
</comment>
<comment type="pathway">
    <text evidence="1 7 8">Carbohydrate degradation; glycolysis; D-glyceraldehyde 3-phosphate from glycerone phosphate: step 1/1.</text>
</comment>
<dbReference type="RefSeq" id="WP_255132603.1">
    <property type="nucleotide sequence ID" value="NZ_JANDBC010000001.1"/>
</dbReference>
<dbReference type="InterPro" id="IPR000652">
    <property type="entry name" value="Triosephosphate_isomerase"/>
</dbReference>
<proteinExistence type="inferred from homology"/>
<evidence type="ECO:0000256" key="1">
    <source>
        <dbReference type="ARBA" id="ARBA00004680"/>
    </source>
</evidence>
<sequence length="255" mass="27902">MRRFLIAGNWKMNCGPYDAAELLEGLKEKKAEVDENVDVLVCPPFVSIGMAVNYLHDTDIQVGAQNLHFEENGAYTGEVSGSMIAESGCNYVIIGHSERRQYFGETDTTVNKRSHKALEHKLAPIICVGESLDQRKSGEHYDLVKNQVTAALFDISKEDILDVVIAYEPIWAIGTGETASPEQAQEMHEHIRKVIGGLYSEDTADRINILYGGSMKPANAKELLSQPDVDGGLIGGASLDAESFSEIITIAEELS</sequence>
<feature type="binding site" evidence="7">
    <location>
        <position position="174"/>
    </location>
    <ligand>
        <name>substrate</name>
    </ligand>
</feature>
<dbReference type="AlphaFoldDB" id="A0A9X2L1H8"/>